<gene>
    <name evidence="1" type="ORF">FGO68_gene7176</name>
</gene>
<sequence>MLYPQSRPLKNVYVALKLSKLDTFQCQVLFKRTWPCLVSPSLYGTLGINPGVFHLERLGARRHFDACIRGMLCAGVLHWRRQGDCDSWEVGALLLLRWIWLVLRLYQRAP</sequence>
<reference evidence="1" key="1">
    <citation type="submission" date="2019-06" db="EMBL/GenBank/DDBJ databases">
        <authorList>
            <person name="Zheng W."/>
        </authorList>
    </citation>
    <scope>NUCLEOTIDE SEQUENCE</scope>
    <source>
        <strain evidence="1">QDHG01</strain>
    </source>
</reference>
<protein>
    <submittedName>
        <fullName evidence="1">Uncharacterized protein</fullName>
    </submittedName>
</protein>
<dbReference type="EMBL" id="RRYP01000207">
    <property type="protein sequence ID" value="TNV87813.1"/>
    <property type="molecule type" value="Genomic_DNA"/>
</dbReference>
<evidence type="ECO:0000313" key="1">
    <source>
        <dbReference type="EMBL" id="TNV87813.1"/>
    </source>
</evidence>
<organism evidence="1 2">
    <name type="scientific">Halteria grandinella</name>
    <dbReference type="NCBI Taxonomy" id="5974"/>
    <lineage>
        <taxon>Eukaryota</taxon>
        <taxon>Sar</taxon>
        <taxon>Alveolata</taxon>
        <taxon>Ciliophora</taxon>
        <taxon>Intramacronucleata</taxon>
        <taxon>Spirotrichea</taxon>
        <taxon>Stichotrichia</taxon>
        <taxon>Sporadotrichida</taxon>
        <taxon>Halteriidae</taxon>
        <taxon>Halteria</taxon>
    </lineage>
</organism>
<keyword evidence="2" id="KW-1185">Reference proteome</keyword>
<dbReference type="AlphaFoldDB" id="A0A8J8TAY4"/>
<evidence type="ECO:0000313" key="2">
    <source>
        <dbReference type="Proteomes" id="UP000785679"/>
    </source>
</evidence>
<accession>A0A8J8TAY4</accession>
<name>A0A8J8TAY4_HALGN</name>
<dbReference type="Proteomes" id="UP000785679">
    <property type="component" value="Unassembled WGS sequence"/>
</dbReference>
<proteinExistence type="predicted"/>
<comment type="caution">
    <text evidence="1">The sequence shown here is derived from an EMBL/GenBank/DDBJ whole genome shotgun (WGS) entry which is preliminary data.</text>
</comment>